<evidence type="ECO:0000256" key="2">
    <source>
        <dbReference type="PROSITE-ProRule" id="PRU00267"/>
    </source>
</evidence>
<dbReference type="InterPro" id="IPR036910">
    <property type="entry name" value="HMG_box_dom_sf"/>
</dbReference>
<dbReference type="Gene3D" id="1.10.30.10">
    <property type="entry name" value="High mobility group box domain"/>
    <property type="match status" value="1"/>
</dbReference>
<evidence type="ECO:0000256" key="3">
    <source>
        <dbReference type="SAM" id="MobiDB-lite"/>
    </source>
</evidence>
<accession>A0ABR0LVY5</accession>
<keyword evidence="1 2" id="KW-0238">DNA-binding</keyword>
<evidence type="ECO:0000313" key="6">
    <source>
        <dbReference type="Proteomes" id="UP001357485"/>
    </source>
</evidence>
<evidence type="ECO:0000259" key="4">
    <source>
        <dbReference type="PROSITE" id="PS50118"/>
    </source>
</evidence>
<dbReference type="PANTHER" id="PTHR48112">
    <property type="entry name" value="HIGH MOBILITY GROUP PROTEIN DSP1"/>
    <property type="match status" value="1"/>
</dbReference>
<dbReference type="Pfam" id="PF00505">
    <property type="entry name" value="HMG_box"/>
    <property type="match status" value="1"/>
</dbReference>
<feature type="DNA-binding region" description="HMG box" evidence="2">
    <location>
        <begin position="101"/>
        <end position="170"/>
    </location>
</feature>
<feature type="compositionally biased region" description="Basic and acidic residues" evidence="3">
    <location>
        <begin position="180"/>
        <end position="192"/>
    </location>
</feature>
<evidence type="ECO:0000256" key="1">
    <source>
        <dbReference type="ARBA" id="ARBA00023125"/>
    </source>
</evidence>
<feature type="domain" description="HMG box" evidence="4">
    <location>
        <begin position="101"/>
        <end position="170"/>
    </location>
</feature>
<gene>
    <name evidence="5" type="primary">HMO1</name>
    <name evidence="5" type="ORF">LTR16_006425</name>
</gene>
<keyword evidence="2" id="KW-0539">Nucleus</keyword>
<organism evidence="5 6">
    <name type="scientific">Cryomyces antarcticus</name>
    <dbReference type="NCBI Taxonomy" id="329879"/>
    <lineage>
        <taxon>Eukaryota</taxon>
        <taxon>Fungi</taxon>
        <taxon>Dikarya</taxon>
        <taxon>Ascomycota</taxon>
        <taxon>Pezizomycotina</taxon>
        <taxon>Dothideomycetes</taxon>
        <taxon>Dothideomycetes incertae sedis</taxon>
        <taxon>Cryomyces</taxon>
    </lineage>
</organism>
<feature type="non-terminal residue" evidence="5">
    <location>
        <position position="192"/>
    </location>
</feature>
<comment type="caution">
    <text evidence="5">The sequence shown here is derived from an EMBL/GenBank/DDBJ whole genome shotgun (WGS) entry which is preliminary data.</text>
</comment>
<dbReference type="SMART" id="SM00398">
    <property type="entry name" value="HMG"/>
    <property type="match status" value="1"/>
</dbReference>
<name>A0ABR0LVY5_9PEZI</name>
<dbReference type="EMBL" id="JAVRRA010009409">
    <property type="protein sequence ID" value="KAK5248622.1"/>
    <property type="molecule type" value="Genomic_DNA"/>
</dbReference>
<dbReference type="SUPFAM" id="SSF47095">
    <property type="entry name" value="HMG-box"/>
    <property type="match status" value="1"/>
</dbReference>
<sequence>MAPKKDEQSNSVITFTREQYVYDRDAIVRGLTTLQASVNEMLGAYITHSNRILGGDSPGFDSLELSNHVPLLGAALNTFQVPLTGKPKRKRNYKARDPNAPKRPLTAYFLYLQTARPIIKKDLGEDAKPGDVAQEATKRWKAMPDSEQATWKESYQKSLQEYNEEVKAYIAKGGQLPSDDSPRQENDHVAEG</sequence>
<keyword evidence="6" id="KW-1185">Reference proteome</keyword>
<dbReference type="InterPro" id="IPR009071">
    <property type="entry name" value="HMG_box_dom"/>
</dbReference>
<proteinExistence type="predicted"/>
<feature type="region of interest" description="Disordered" evidence="3">
    <location>
        <begin position="170"/>
        <end position="192"/>
    </location>
</feature>
<dbReference type="PROSITE" id="PS50118">
    <property type="entry name" value="HMG_BOX_2"/>
    <property type="match status" value="1"/>
</dbReference>
<dbReference type="PANTHER" id="PTHR48112:SF5">
    <property type="entry name" value="BOX PROTEIN, PUTATIVE (AFU_ORTHOLOGUE AFUA_1G04550)-RELATED"/>
    <property type="match status" value="1"/>
</dbReference>
<protein>
    <submittedName>
        <fullName evidence="5">High mobility group protein</fullName>
    </submittedName>
</protein>
<reference evidence="5 6" key="1">
    <citation type="submission" date="2023-08" db="EMBL/GenBank/DDBJ databases">
        <title>Black Yeasts Isolated from many extreme environments.</title>
        <authorList>
            <person name="Coleine C."/>
            <person name="Stajich J.E."/>
            <person name="Selbmann L."/>
        </authorList>
    </citation>
    <scope>NUCLEOTIDE SEQUENCE [LARGE SCALE GENOMIC DNA]</scope>
    <source>
        <strain evidence="5 6">CCFEE 536</strain>
    </source>
</reference>
<dbReference type="InterPro" id="IPR050342">
    <property type="entry name" value="HMGB"/>
</dbReference>
<evidence type="ECO:0000313" key="5">
    <source>
        <dbReference type="EMBL" id="KAK5248622.1"/>
    </source>
</evidence>
<dbReference type="Proteomes" id="UP001357485">
    <property type="component" value="Unassembled WGS sequence"/>
</dbReference>